<evidence type="ECO:0000313" key="4">
    <source>
        <dbReference type="Proteomes" id="UP000265765"/>
    </source>
</evidence>
<sequence>MTTPAVAEQAPRLPWHRQFAPRCAAGAARLLVQLPPARLHRVLGVLSKGSRPAGYAEVARARRAVVSVSTRCAGLGCLQRSVATALLCRTRGRWADWCTGFRTQPFGAHAWVEVDGRPVDEPGELSAFRTVLAVRRPSERPRSSGDSPGASGENPGGPGENPGAYGRSPGRIDGSR</sequence>
<proteinExistence type="predicted"/>
<dbReference type="RefSeq" id="WP_120050743.1">
    <property type="nucleotide sequence ID" value="NZ_CP032427.1"/>
</dbReference>
<evidence type="ECO:0000259" key="2">
    <source>
        <dbReference type="Pfam" id="PF13471"/>
    </source>
</evidence>
<reference evidence="3 4" key="1">
    <citation type="submission" date="2018-09" db="EMBL/GenBank/DDBJ databases">
        <title>Production of Trimethoprim by Streptomyces sp. 3E-1.</title>
        <authorList>
            <person name="Kang H.J."/>
            <person name="Kim S.B."/>
        </authorList>
    </citation>
    <scope>NUCLEOTIDE SEQUENCE [LARGE SCALE GENOMIC DNA]</scope>
    <source>
        <strain evidence="3 4">3E-1</strain>
    </source>
</reference>
<dbReference type="Pfam" id="PF13471">
    <property type="entry name" value="Transglut_core3"/>
    <property type="match status" value="1"/>
</dbReference>
<name>A0AAI8PL98_9ACTN</name>
<evidence type="ECO:0000313" key="3">
    <source>
        <dbReference type="EMBL" id="AYC38043.1"/>
    </source>
</evidence>
<organism evidence="3 4">
    <name type="scientific">Streptomyces griseorubiginosus</name>
    <dbReference type="NCBI Taxonomy" id="67304"/>
    <lineage>
        <taxon>Bacteria</taxon>
        <taxon>Bacillati</taxon>
        <taxon>Actinomycetota</taxon>
        <taxon>Actinomycetes</taxon>
        <taxon>Kitasatosporales</taxon>
        <taxon>Streptomycetaceae</taxon>
        <taxon>Streptomyces</taxon>
    </lineage>
</organism>
<evidence type="ECO:0000256" key="1">
    <source>
        <dbReference type="SAM" id="MobiDB-lite"/>
    </source>
</evidence>
<dbReference type="InterPro" id="IPR032708">
    <property type="entry name" value="McjB_C"/>
</dbReference>
<dbReference type="InterPro" id="IPR053521">
    <property type="entry name" value="McjB-like"/>
</dbReference>
<accession>A0AAI8PL98</accession>
<dbReference type="GeneID" id="91281204"/>
<feature type="region of interest" description="Disordered" evidence="1">
    <location>
        <begin position="131"/>
        <end position="176"/>
    </location>
</feature>
<dbReference type="EMBL" id="CP032427">
    <property type="protein sequence ID" value="AYC38043.1"/>
    <property type="molecule type" value="Genomic_DNA"/>
</dbReference>
<protein>
    <recommendedName>
        <fullName evidence="2">Microcin J25-processing protein McjB C-terminal domain-containing protein</fullName>
    </recommendedName>
</protein>
<feature type="domain" description="Microcin J25-processing protein McjB C-terminal" evidence="2">
    <location>
        <begin position="27"/>
        <end position="132"/>
    </location>
</feature>
<dbReference type="AlphaFoldDB" id="A0AAI8PL98"/>
<dbReference type="Proteomes" id="UP000265765">
    <property type="component" value="Chromosome"/>
</dbReference>
<gene>
    <name evidence="3" type="ORF">DWG14_02262</name>
</gene>
<dbReference type="NCBIfam" id="NF033537">
    <property type="entry name" value="lasso_biosyn_B2"/>
    <property type="match status" value="1"/>
</dbReference>
<dbReference type="KEGG" id="sge:DWG14_02262"/>